<keyword evidence="3" id="KW-1185">Reference proteome</keyword>
<proteinExistence type="predicted"/>
<sequence length="104" mass="10773">MEGDRKDRDGVGGKAAGHGPVTGGRPFFSRTESNLLGQPVACSSLRVILIDEAAAGAELEGSSSPRAPRPRLMTIYCRPAPLRGGGAASRSFRARSGGPTPRRG</sequence>
<feature type="compositionally biased region" description="Gly residues" evidence="1">
    <location>
        <begin position="12"/>
        <end position="22"/>
    </location>
</feature>
<organism evidence="2 3">
    <name type="scientific">Pleurodeles waltl</name>
    <name type="common">Iberian ribbed newt</name>
    <dbReference type="NCBI Taxonomy" id="8319"/>
    <lineage>
        <taxon>Eukaryota</taxon>
        <taxon>Metazoa</taxon>
        <taxon>Chordata</taxon>
        <taxon>Craniata</taxon>
        <taxon>Vertebrata</taxon>
        <taxon>Euteleostomi</taxon>
        <taxon>Amphibia</taxon>
        <taxon>Batrachia</taxon>
        <taxon>Caudata</taxon>
        <taxon>Salamandroidea</taxon>
        <taxon>Salamandridae</taxon>
        <taxon>Pleurodelinae</taxon>
        <taxon>Pleurodeles</taxon>
    </lineage>
</organism>
<evidence type="ECO:0000313" key="2">
    <source>
        <dbReference type="EMBL" id="KAJ1135512.1"/>
    </source>
</evidence>
<dbReference type="Proteomes" id="UP001066276">
    <property type="component" value="Chromosome 6"/>
</dbReference>
<protein>
    <submittedName>
        <fullName evidence="2">Uncharacterized protein</fullName>
    </submittedName>
</protein>
<feature type="region of interest" description="Disordered" evidence="1">
    <location>
        <begin position="80"/>
        <end position="104"/>
    </location>
</feature>
<evidence type="ECO:0000313" key="3">
    <source>
        <dbReference type="Proteomes" id="UP001066276"/>
    </source>
</evidence>
<feature type="compositionally biased region" description="Basic and acidic residues" evidence="1">
    <location>
        <begin position="1"/>
        <end position="11"/>
    </location>
</feature>
<dbReference type="EMBL" id="JANPWB010000010">
    <property type="protein sequence ID" value="KAJ1135512.1"/>
    <property type="molecule type" value="Genomic_DNA"/>
</dbReference>
<comment type="caution">
    <text evidence="2">The sequence shown here is derived from an EMBL/GenBank/DDBJ whole genome shotgun (WGS) entry which is preliminary data.</text>
</comment>
<evidence type="ECO:0000256" key="1">
    <source>
        <dbReference type="SAM" id="MobiDB-lite"/>
    </source>
</evidence>
<gene>
    <name evidence="2" type="ORF">NDU88_001951</name>
</gene>
<accession>A0AAV7Q8J0</accession>
<feature type="region of interest" description="Disordered" evidence="1">
    <location>
        <begin position="1"/>
        <end position="30"/>
    </location>
</feature>
<name>A0AAV7Q8J0_PLEWA</name>
<dbReference type="AlphaFoldDB" id="A0AAV7Q8J0"/>
<reference evidence="2" key="1">
    <citation type="journal article" date="2022" name="bioRxiv">
        <title>Sequencing and chromosome-scale assembly of the giantPleurodeles waltlgenome.</title>
        <authorList>
            <person name="Brown T."/>
            <person name="Elewa A."/>
            <person name="Iarovenko S."/>
            <person name="Subramanian E."/>
            <person name="Araus A.J."/>
            <person name="Petzold A."/>
            <person name="Susuki M."/>
            <person name="Suzuki K.-i.T."/>
            <person name="Hayashi T."/>
            <person name="Toyoda A."/>
            <person name="Oliveira C."/>
            <person name="Osipova E."/>
            <person name="Leigh N.D."/>
            <person name="Simon A."/>
            <person name="Yun M.H."/>
        </authorList>
    </citation>
    <scope>NUCLEOTIDE SEQUENCE</scope>
    <source>
        <strain evidence="2">20211129_DDA</strain>
        <tissue evidence="2">Liver</tissue>
    </source>
</reference>